<dbReference type="SUPFAM" id="SSF54060">
    <property type="entry name" value="His-Me finger endonucleases"/>
    <property type="match status" value="1"/>
</dbReference>
<dbReference type="RefSeq" id="XP_032458132.1">
    <property type="nucleotide sequence ID" value="XM_032602241.1"/>
</dbReference>
<dbReference type="InterPro" id="IPR012337">
    <property type="entry name" value="RNaseH-like_sf"/>
</dbReference>
<dbReference type="Proteomes" id="UP000002358">
    <property type="component" value="Unassembled WGS sequence"/>
</dbReference>
<organism evidence="1 2">
    <name type="scientific">Nasonia vitripennis</name>
    <name type="common">Parasitic wasp</name>
    <dbReference type="NCBI Taxonomy" id="7425"/>
    <lineage>
        <taxon>Eukaryota</taxon>
        <taxon>Metazoa</taxon>
        <taxon>Ecdysozoa</taxon>
        <taxon>Arthropoda</taxon>
        <taxon>Hexapoda</taxon>
        <taxon>Insecta</taxon>
        <taxon>Pterygota</taxon>
        <taxon>Neoptera</taxon>
        <taxon>Endopterygota</taxon>
        <taxon>Hymenoptera</taxon>
        <taxon>Apocrita</taxon>
        <taxon>Proctotrupomorpha</taxon>
        <taxon>Chalcidoidea</taxon>
        <taxon>Pteromalidae</taxon>
        <taxon>Pteromalinae</taxon>
        <taxon>Nasonia</taxon>
    </lineage>
</organism>
<proteinExistence type="predicted"/>
<dbReference type="InParanoid" id="A0A7M7R440"/>
<sequence>MSTNLEEWFKDHIKEPILTQLEEFQEKDSGSSFIPLPKFIEKKKACVNIRNNDNQCFKYAILSALHPSETNPNRVNQYRMYENELNFGDIEFPVKLKDYNEKFEVSPCHITKEKKEKHVNLLLIQDFYIDENEENNHDVGGSLPKYHYVWIKYLSRILSSQLSKSHVKSYHCERCLQIFYFLSVYKSYRQKNEDEETPAKWFVRELKGISEKIDLLYKNPKPMRLTDLEELSFRGSTVCHICRKPIKNDELAVRDHCHLTGRFRGAAHNSCNLNYKDSRFVPVIFHNLNYDTHFILKEIATSTIMTGRVSLIPHNKEKYISFTKFIDDCDISFRFIDSWRFLPSSLEKLASYLETVPIAVNEFKTDGFTDEQINLLRRKGVFPYDFVDGLDKLMTTKLPEKNEFYNKLTDSHIIDEDYHHAVTVWNMFSTRTLGEYSDLYLKTDVLLLADVFESFRETSLKAYSLCPTHFYTTPGLTFSAALKMTKVELELLTDIDMLMFIEAGIRGGISQCCNRYAKANNPYMGSSYDKKQKTKTLLYFDINNLYGWAMVQYLPVGKFKWIEYETNSNFFNAPPDSDTGYFAGTR</sequence>
<protein>
    <recommendedName>
        <fullName evidence="3">DNA-directed DNA polymerase</fullName>
    </recommendedName>
</protein>
<dbReference type="EnsemblMetazoa" id="XM_032602241">
    <property type="protein sequence ID" value="XP_032458132"/>
    <property type="gene ID" value="LOC116418311"/>
</dbReference>
<dbReference type="SUPFAM" id="SSF56672">
    <property type="entry name" value="DNA/RNA polymerases"/>
    <property type="match status" value="1"/>
</dbReference>
<dbReference type="InterPro" id="IPR044925">
    <property type="entry name" value="His-Me_finger_sf"/>
</dbReference>
<dbReference type="KEGG" id="nvi:116418311"/>
<dbReference type="PANTHER" id="PTHR31511:SF12">
    <property type="entry name" value="RHO TERMINATION FACTOR N-TERMINAL DOMAIN-CONTAINING PROTEIN"/>
    <property type="match status" value="1"/>
</dbReference>
<dbReference type="InterPro" id="IPR043502">
    <property type="entry name" value="DNA/RNA_pol_sf"/>
</dbReference>
<dbReference type="Pfam" id="PF02945">
    <property type="entry name" value="Endonuclease_7"/>
    <property type="match status" value="1"/>
</dbReference>
<dbReference type="GeneID" id="116418311"/>
<evidence type="ECO:0000313" key="1">
    <source>
        <dbReference type="EnsemblMetazoa" id="XP_032458132"/>
    </source>
</evidence>
<evidence type="ECO:0000313" key="2">
    <source>
        <dbReference type="Proteomes" id="UP000002358"/>
    </source>
</evidence>
<dbReference type="GO" id="GO:0003676">
    <property type="term" value="F:nucleic acid binding"/>
    <property type="evidence" value="ECO:0007669"/>
    <property type="project" value="InterPro"/>
</dbReference>
<keyword evidence="2" id="KW-1185">Reference proteome</keyword>
<dbReference type="InterPro" id="IPR036397">
    <property type="entry name" value="RNaseH_sf"/>
</dbReference>
<dbReference type="AlphaFoldDB" id="A0A7M7R440"/>
<accession>A0A7M7R440</accession>
<dbReference type="SUPFAM" id="SSF53098">
    <property type="entry name" value="Ribonuclease H-like"/>
    <property type="match status" value="1"/>
</dbReference>
<dbReference type="GO" id="GO:0042575">
    <property type="term" value="C:DNA polymerase complex"/>
    <property type="evidence" value="ECO:0007669"/>
    <property type="project" value="UniProtKB-ARBA"/>
</dbReference>
<reference evidence="1" key="1">
    <citation type="submission" date="2021-01" db="UniProtKB">
        <authorList>
            <consortium name="EnsemblMetazoa"/>
        </authorList>
    </citation>
    <scope>IDENTIFICATION</scope>
</reference>
<dbReference type="InterPro" id="IPR004211">
    <property type="entry name" value="Endonuclease_7"/>
</dbReference>
<dbReference type="GO" id="GO:0071897">
    <property type="term" value="P:DNA biosynthetic process"/>
    <property type="evidence" value="ECO:0007669"/>
    <property type="project" value="UniProtKB-ARBA"/>
</dbReference>
<dbReference type="PANTHER" id="PTHR31511">
    <property type="entry name" value="PROTEIN CBG23764"/>
    <property type="match status" value="1"/>
</dbReference>
<name>A0A7M7R440_NASVI</name>
<dbReference type="OrthoDB" id="414982at2759"/>
<dbReference type="Gene3D" id="3.30.420.10">
    <property type="entry name" value="Ribonuclease H-like superfamily/Ribonuclease H"/>
    <property type="match status" value="1"/>
</dbReference>
<evidence type="ECO:0008006" key="3">
    <source>
        <dbReference type="Google" id="ProtNLM"/>
    </source>
</evidence>